<dbReference type="InterPro" id="IPR002889">
    <property type="entry name" value="WSC_carb-bd"/>
</dbReference>
<keyword evidence="2" id="KW-0812">Transmembrane</keyword>
<feature type="compositionally biased region" description="Polar residues" evidence="1">
    <location>
        <begin position="165"/>
        <end position="175"/>
    </location>
</feature>
<protein>
    <recommendedName>
        <fullName evidence="4">WSC domain-containing protein</fullName>
    </recommendedName>
</protein>
<feature type="compositionally biased region" description="Low complexity" evidence="1">
    <location>
        <begin position="130"/>
        <end position="140"/>
    </location>
</feature>
<evidence type="ECO:0000256" key="3">
    <source>
        <dbReference type="SAM" id="SignalP"/>
    </source>
</evidence>
<dbReference type="OrthoDB" id="2019572at2759"/>
<dbReference type="Proteomes" id="UP000606974">
    <property type="component" value="Unassembled WGS sequence"/>
</dbReference>
<evidence type="ECO:0000259" key="4">
    <source>
        <dbReference type="PROSITE" id="PS51212"/>
    </source>
</evidence>
<organism evidence="5 6">
    <name type="scientific">Endocarpon pusillum</name>
    <dbReference type="NCBI Taxonomy" id="364733"/>
    <lineage>
        <taxon>Eukaryota</taxon>
        <taxon>Fungi</taxon>
        <taxon>Dikarya</taxon>
        <taxon>Ascomycota</taxon>
        <taxon>Pezizomycotina</taxon>
        <taxon>Eurotiomycetes</taxon>
        <taxon>Chaetothyriomycetidae</taxon>
        <taxon>Verrucariales</taxon>
        <taxon>Verrucariaceae</taxon>
        <taxon>Endocarpon</taxon>
    </lineage>
</organism>
<keyword evidence="3" id="KW-0732">Signal</keyword>
<keyword evidence="2" id="KW-1133">Transmembrane helix</keyword>
<gene>
    <name evidence="5" type="ORF">GJ744_001070</name>
</gene>
<dbReference type="EMBL" id="JAACFV010000113">
    <property type="protein sequence ID" value="KAF7505283.1"/>
    <property type="molecule type" value="Genomic_DNA"/>
</dbReference>
<keyword evidence="6" id="KW-1185">Reference proteome</keyword>
<dbReference type="SMART" id="SM00321">
    <property type="entry name" value="WSC"/>
    <property type="match status" value="1"/>
</dbReference>
<feature type="compositionally biased region" description="Gly residues" evidence="1">
    <location>
        <begin position="141"/>
        <end position="153"/>
    </location>
</feature>
<evidence type="ECO:0000256" key="1">
    <source>
        <dbReference type="SAM" id="MobiDB-lite"/>
    </source>
</evidence>
<reference evidence="5" key="1">
    <citation type="submission" date="2020-02" db="EMBL/GenBank/DDBJ databases">
        <authorList>
            <person name="Palmer J.M."/>
        </authorList>
    </citation>
    <scope>NUCLEOTIDE SEQUENCE</scope>
    <source>
        <strain evidence="5">EPUS1.4</strain>
        <tissue evidence="5">Thallus</tissue>
    </source>
</reference>
<name>A0A8H7AAM1_9EURO</name>
<dbReference type="AlphaFoldDB" id="A0A8H7AAM1"/>
<feature type="chain" id="PRO_5034535573" description="WSC domain-containing protein" evidence="3">
    <location>
        <begin position="24"/>
        <end position="307"/>
    </location>
</feature>
<feature type="transmembrane region" description="Helical" evidence="2">
    <location>
        <begin position="210"/>
        <end position="234"/>
    </location>
</feature>
<feature type="region of interest" description="Disordered" evidence="1">
    <location>
        <begin position="130"/>
        <end position="175"/>
    </location>
</feature>
<feature type="compositionally biased region" description="Low complexity" evidence="1">
    <location>
        <begin position="154"/>
        <end position="164"/>
    </location>
</feature>
<comment type="caution">
    <text evidence="5">The sequence shown here is derived from an EMBL/GenBank/DDBJ whole genome shotgun (WGS) entry which is preliminary data.</text>
</comment>
<proteinExistence type="predicted"/>
<evidence type="ECO:0000256" key="2">
    <source>
        <dbReference type="SAM" id="Phobius"/>
    </source>
</evidence>
<dbReference type="Pfam" id="PF01822">
    <property type="entry name" value="WSC"/>
    <property type="match status" value="1"/>
</dbReference>
<sequence length="307" mass="31925">MHITSFAALMAVSTTMLGRPAWADVQYNTTTYVGCYSSAGDLSRSDSFTYQSSGHCQEQCIPKSGQNPQAVMGLNRGSDCWCGSALPPESDKVDDSQCSSPCTGYGEAKCGGKNAYSVYLTGYDNSVGSAAGSSTSDSNGDGYGGGSDIGGGSSVTPNSPPSTTQMGSPTVSQAPSVITKAGETIVVTAPGQVDATSQASTGSKGGSSKIGIAVGVVVGAIVLCALLGGGFFFIRHRNRKAVEEKYRRNQAIDSFVTSDKTHSKRGSISDQRLDPSLVHHRRQSDGSIADEMDFSRRILQVRNPDGV</sequence>
<dbReference type="PROSITE" id="PS51212">
    <property type="entry name" value="WSC"/>
    <property type="match status" value="1"/>
</dbReference>
<accession>A0A8H7AAM1</accession>
<evidence type="ECO:0000313" key="5">
    <source>
        <dbReference type="EMBL" id="KAF7505283.1"/>
    </source>
</evidence>
<keyword evidence="2" id="KW-0472">Membrane</keyword>
<feature type="domain" description="WSC" evidence="4">
    <location>
        <begin position="29"/>
        <end position="122"/>
    </location>
</feature>
<feature type="signal peptide" evidence="3">
    <location>
        <begin position="1"/>
        <end position="23"/>
    </location>
</feature>
<evidence type="ECO:0000313" key="6">
    <source>
        <dbReference type="Proteomes" id="UP000606974"/>
    </source>
</evidence>